<evidence type="ECO:0000256" key="4">
    <source>
        <dbReference type="ARBA" id="ARBA00023163"/>
    </source>
</evidence>
<comment type="caution">
    <text evidence="6">The sequence shown here is derived from an EMBL/GenBank/DDBJ whole genome shotgun (WGS) entry which is preliminary data.</text>
</comment>
<dbReference type="Gene3D" id="1.10.10.10">
    <property type="entry name" value="Winged helix-like DNA-binding domain superfamily/Winged helix DNA-binding domain"/>
    <property type="match status" value="1"/>
</dbReference>
<protein>
    <submittedName>
        <fullName evidence="6">GAF domain-containing protein</fullName>
    </submittedName>
</protein>
<dbReference type="Proteomes" id="UP001183629">
    <property type="component" value="Unassembled WGS sequence"/>
</dbReference>
<evidence type="ECO:0000313" key="7">
    <source>
        <dbReference type="Proteomes" id="UP001183629"/>
    </source>
</evidence>
<evidence type="ECO:0000259" key="5">
    <source>
        <dbReference type="PROSITE" id="PS50921"/>
    </source>
</evidence>
<reference evidence="6 7" key="1">
    <citation type="submission" date="2023-07" db="EMBL/GenBank/DDBJ databases">
        <title>Sequencing the genomes of 1000 actinobacteria strains.</title>
        <authorList>
            <person name="Klenk H.-P."/>
        </authorList>
    </citation>
    <scope>NUCLEOTIDE SEQUENCE [LARGE SCALE GENOMIC DNA]</scope>
    <source>
        <strain evidence="6 7">DSM 44711</strain>
    </source>
</reference>
<dbReference type="RefSeq" id="WP_310408911.1">
    <property type="nucleotide sequence ID" value="NZ_JAVDYC010000001.1"/>
</dbReference>
<dbReference type="GO" id="GO:0003723">
    <property type="term" value="F:RNA binding"/>
    <property type="evidence" value="ECO:0007669"/>
    <property type="project" value="InterPro"/>
</dbReference>
<dbReference type="SUPFAM" id="SSF52172">
    <property type="entry name" value="CheY-like"/>
    <property type="match status" value="1"/>
</dbReference>
<dbReference type="SMART" id="SM01012">
    <property type="entry name" value="ANTAR"/>
    <property type="match status" value="1"/>
</dbReference>
<dbReference type="InterPro" id="IPR036388">
    <property type="entry name" value="WH-like_DNA-bd_sf"/>
</dbReference>
<dbReference type="PIRSF" id="PIRSF036625">
    <property type="entry name" value="GAF_ANTAR"/>
    <property type="match status" value="1"/>
</dbReference>
<name>A0AAE4CT64_9ACTN</name>
<dbReference type="InterPro" id="IPR005561">
    <property type="entry name" value="ANTAR"/>
</dbReference>
<evidence type="ECO:0000313" key="6">
    <source>
        <dbReference type="EMBL" id="MDR7320414.1"/>
    </source>
</evidence>
<keyword evidence="4" id="KW-0804">Transcription</keyword>
<keyword evidence="1" id="KW-0808">Transferase</keyword>
<proteinExistence type="predicted"/>
<evidence type="ECO:0000256" key="3">
    <source>
        <dbReference type="ARBA" id="ARBA00023015"/>
    </source>
</evidence>
<gene>
    <name evidence="6" type="ORF">J2S44_000664</name>
</gene>
<accession>A0AAE4CT64</accession>
<dbReference type="SUPFAM" id="SSF55781">
    <property type="entry name" value="GAF domain-like"/>
    <property type="match status" value="1"/>
</dbReference>
<dbReference type="GO" id="GO:0016301">
    <property type="term" value="F:kinase activity"/>
    <property type="evidence" value="ECO:0007669"/>
    <property type="project" value="UniProtKB-KW"/>
</dbReference>
<dbReference type="AlphaFoldDB" id="A0AAE4CT64"/>
<dbReference type="EMBL" id="JAVDYC010000001">
    <property type="protein sequence ID" value="MDR7320414.1"/>
    <property type="molecule type" value="Genomic_DNA"/>
</dbReference>
<dbReference type="Pfam" id="PF03861">
    <property type="entry name" value="ANTAR"/>
    <property type="match status" value="1"/>
</dbReference>
<dbReference type="InterPro" id="IPR029016">
    <property type="entry name" value="GAF-like_dom_sf"/>
</dbReference>
<keyword evidence="3" id="KW-0805">Transcription regulation</keyword>
<dbReference type="Pfam" id="PF01590">
    <property type="entry name" value="GAF"/>
    <property type="match status" value="1"/>
</dbReference>
<dbReference type="InterPro" id="IPR003018">
    <property type="entry name" value="GAF"/>
</dbReference>
<evidence type="ECO:0000256" key="1">
    <source>
        <dbReference type="ARBA" id="ARBA00022679"/>
    </source>
</evidence>
<dbReference type="SMART" id="SM00065">
    <property type="entry name" value="GAF"/>
    <property type="match status" value="1"/>
</dbReference>
<dbReference type="InterPro" id="IPR011006">
    <property type="entry name" value="CheY-like_superfamily"/>
</dbReference>
<dbReference type="Gene3D" id="3.30.450.40">
    <property type="match status" value="1"/>
</dbReference>
<organism evidence="6 7">
    <name type="scientific">Catenuloplanes niger</name>
    <dbReference type="NCBI Taxonomy" id="587534"/>
    <lineage>
        <taxon>Bacteria</taxon>
        <taxon>Bacillati</taxon>
        <taxon>Actinomycetota</taxon>
        <taxon>Actinomycetes</taxon>
        <taxon>Micromonosporales</taxon>
        <taxon>Micromonosporaceae</taxon>
        <taxon>Catenuloplanes</taxon>
    </lineage>
</organism>
<keyword evidence="2" id="KW-0418">Kinase</keyword>
<dbReference type="PROSITE" id="PS50921">
    <property type="entry name" value="ANTAR"/>
    <property type="match status" value="1"/>
</dbReference>
<dbReference type="InterPro" id="IPR012074">
    <property type="entry name" value="GAF_ANTAR"/>
</dbReference>
<feature type="domain" description="ANTAR" evidence="5">
    <location>
        <begin position="166"/>
        <end position="227"/>
    </location>
</feature>
<sequence length="237" mass="25430">MPNIDSERLTDSLRSLGGSAGTDVATAVGETVDAVVGLFRVSGSGLMIADEEHTLHYVAASNAASQAMEEIQSKTGEGPCVSAFVDNQVIRAADMRTDPRFPGVREDFLHHDVVSVLGVPVRLDRTPVGTLDVFFTGPHEWDDSEVAALSRYADVIGATLAAALAAQRAGDLAGQLQYALDYRIVIERAIGYLMAQRRLGPAAAFELLRRTARGRRRKVAEVARFLLDTGALPSPRV</sequence>
<evidence type="ECO:0000256" key="2">
    <source>
        <dbReference type="ARBA" id="ARBA00022777"/>
    </source>
</evidence>
<keyword evidence="7" id="KW-1185">Reference proteome</keyword>